<dbReference type="OrthoDB" id="431454at2759"/>
<dbReference type="PANTHER" id="PTHR47691">
    <property type="entry name" value="REGULATOR-RELATED"/>
    <property type="match status" value="1"/>
</dbReference>
<dbReference type="SUPFAM" id="SSF48452">
    <property type="entry name" value="TPR-like"/>
    <property type="match status" value="2"/>
</dbReference>
<dbReference type="Gene3D" id="1.20.930.20">
    <property type="entry name" value="Adaptor protein Cbl, N-terminal domain"/>
    <property type="match status" value="1"/>
</dbReference>
<dbReference type="CDD" id="cd21037">
    <property type="entry name" value="MLKL_NTD"/>
    <property type="match status" value="1"/>
</dbReference>
<keyword evidence="3" id="KW-1185">Reference proteome</keyword>
<dbReference type="Pfam" id="PF13424">
    <property type="entry name" value="TPR_12"/>
    <property type="match status" value="1"/>
</dbReference>
<dbReference type="Gene3D" id="3.40.50.300">
    <property type="entry name" value="P-loop containing nucleotide triphosphate hydrolases"/>
    <property type="match status" value="1"/>
</dbReference>
<comment type="caution">
    <text evidence="2">The sequence shown here is derived from an EMBL/GenBank/DDBJ whole genome shotgun (WGS) entry which is preliminary data.</text>
</comment>
<dbReference type="InterPro" id="IPR049052">
    <property type="entry name" value="nSTAND1"/>
</dbReference>
<protein>
    <submittedName>
        <fullName evidence="2">CTLH domain-containing protein</fullName>
    </submittedName>
</protein>
<name>A0A8H6WNM5_MYCCL</name>
<dbReference type="InterPro" id="IPR036537">
    <property type="entry name" value="Adaptor_Cbl_N_dom_sf"/>
</dbReference>
<evidence type="ECO:0000313" key="3">
    <source>
        <dbReference type="Proteomes" id="UP000613580"/>
    </source>
</evidence>
<organism evidence="2 3">
    <name type="scientific">Mycena chlorophos</name>
    <name type="common">Agaric fungus</name>
    <name type="synonym">Agaricus chlorophos</name>
    <dbReference type="NCBI Taxonomy" id="658473"/>
    <lineage>
        <taxon>Eukaryota</taxon>
        <taxon>Fungi</taxon>
        <taxon>Dikarya</taxon>
        <taxon>Basidiomycota</taxon>
        <taxon>Agaricomycotina</taxon>
        <taxon>Agaricomycetes</taxon>
        <taxon>Agaricomycetidae</taxon>
        <taxon>Agaricales</taxon>
        <taxon>Marasmiineae</taxon>
        <taxon>Mycenaceae</taxon>
        <taxon>Mycena</taxon>
    </lineage>
</organism>
<dbReference type="InterPro" id="IPR011990">
    <property type="entry name" value="TPR-like_helical_dom_sf"/>
</dbReference>
<dbReference type="PANTHER" id="PTHR47691:SF3">
    <property type="entry name" value="HTH-TYPE TRANSCRIPTIONAL REGULATOR RV0890C-RELATED"/>
    <property type="match status" value="1"/>
</dbReference>
<accession>A0A8H6WNM5</accession>
<dbReference type="SUPFAM" id="SSF52540">
    <property type="entry name" value="P-loop containing nucleoside triphosphate hydrolases"/>
    <property type="match status" value="1"/>
</dbReference>
<proteinExistence type="predicted"/>
<dbReference type="InterPro" id="IPR027417">
    <property type="entry name" value="P-loop_NTPase"/>
</dbReference>
<dbReference type="InterPro" id="IPR059179">
    <property type="entry name" value="MLKL-like_MCAfunc"/>
</dbReference>
<dbReference type="GO" id="GO:0007166">
    <property type="term" value="P:cell surface receptor signaling pathway"/>
    <property type="evidence" value="ECO:0007669"/>
    <property type="project" value="InterPro"/>
</dbReference>
<evidence type="ECO:0000259" key="1">
    <source>
        <dbReference type="Pfam" id="PF20703"/>
    </source>
</evidence>
<feature type="domain" description="Novel STAND NTPase 1" evidence="1">
    <location>
        <begin position="206"/>
        <end position="347"/>
    </location>
</feature>
<gene>
    <name evidence="2" type="ORF">HMN09_00225100</name>
</gene>
<dbReference type="EMBL" id="JACAZE010000003">
    <property type="protein sequence ID" value="KAF7318894.1"/>
    <property type="molecule type" value="Genomic_DNA"/>
</dbReference>
<sequence length="1054" mass="116189">MPTTSRGDKLQNYVRSATSVLDDLSSSSSIPYLKPIVGIIRLILDSIRATKAQSDINDSLLELIHEILCAITELCAIDPATDDLPPHVLQAVGEFASALQQFATVLQFQRGQSRIRRMLKSSENATILGQCKQSLSAISTTFSLYLRADLLQETARLEIDTEERHKRLLDLLATQHDRSSNDTSSSSGGMLGRGGSSTSLLSLLPSQPSIFHGRDAELAHLVRLLTADVARIAILGAGGMGKTALATVVLHHPDVQGKYSQRHFVGCEVANTADALIVAVASTLGIEKSKDARRAILRVLAQASAQTLLVLDNFETAWEVPTEKNEVEEMLSNLSELPNLSLVVTMRGAERPGKVLWSRPHLPPLLPLSQTAARDVFFDIADDPDSTEDAESLGQMLEIADNLPLALHLLANLVSVEGYTSALRRWEAEQTRILSDGYDKRSSLEMSLEISLSSPRLAAVDGAAQLLGLLSILPNGVSDTELLASAIPDPHACRQVLLRTALAHVDRGRLRVLAPVRSYVFSVSPPSFDIIRPLRGYYCQLIALEQTVGAQPDDHLNRRVLAILGNVSALITICLDAIERGEFDLEFDIEQTLTGAIRLDTVMLNLLNNTGFKAWRRVARCAESLRDNVHIRVAYFTHLMAFYGETLTPEDVENSVREISGADLRVEDQAALKLGLSRYHLRHTTKHEQALQLGREALVLAKMGPNVVRQLDVWTDLITLTGMIGRHRDNLAVLREIEALVNDSGHLKLIADVTVAKAAVYNDLGYLSLAAALCLEARHLYAACGLEHSGYIQHLLDTLADVYFQKTEYTESRAIHLELARQTSPARSPLFHATANANIALIDILAQAPEEPILSHLEIARGIFEKHNFPWGLRLCDIRMADLYLRRGDRRAARDIYQRLLAAVNLTNTMRVWCLSKFASPELGLDSLAPPSRWPALYLAHARKVDDIPKIADALRCFGDMFLAEGDVGTATRLFELALERFTLMDVHRERATCLSRLAEIRGEQGDTSTARVYLEQARALYTRSSQQDKAELTESLLKSLAATDVETSVDSRT</sequence>
<dbReference type="AlphaFoldDB" id="A0A8H6WNM5"/>
<dbReference type="Proteomes" id="UP000613580">
    <property type="component" value="Unassembled WGS sequence"/>
</dbReference>
<dbReference type="Gene3D" id="1.25.40.10">
    <property type="entry name" value="Tetratricopeptide repeat domain"/>
    <property type="match status" value="1"/>
</dbReference>
<evidence type="ECO:0000313" key="2">
    <source>
        <dbReference type="EMBL" id="KAF7318894.1"/>
    </source>
</evidence>
<reference evidence="2" key="1">
    <citation type="submission" date="2020-05" db="EMBL/GenBank/DDBJ databases">
        <title>Mycena genomes resolve the evolution of fungal bioluminescence.</title>
        <authorList>
            <person name="Tsai I.J."/>
        </authorList>
    </citation>
    <scope>NUCLEOTIDE SEQUENCE</scope>
    <source>
        <strain evidence="2">110903Hualien_Pintung</strain>
    </source>
</reference>
<dbReference type="PRINTS" id="PR00364">
    <property type="entry name" value="DISEASERSIST"/>
</dbReference>
<dbReference type="Pfam" id="PF20703">
    <property type="entry name" value="nSTAND1"/>
    <property type="match status" value="1"/>
</dbReference>